<feature type="domain" description="YjiS-like" evidence="1">
    <location>
        <begin position="33"/>
        <end position="65"/>
    </location>
</feature>
<dbReference type="Proteomes" id="UP000675940">
    <property type="component" value="Unassembled WGS sequence"/>
</dbReference>
<evidence type="ECO:0000313" key="2">
    <source>
        <dbReference type="EMBL" id="MBP0482014.1"/>
    </source>
</evidence>
<evidence type="ECO:0000313" key="3">
    <source>
        <dbReference type="Proteomes" id="UP000675940"/>
    </source>
</evidence>
<name>A0A940S2H5_9RHOB</name>
<comment type="caution">
    <text evidence="2">The sequence shown here is derived from an EMBL/GenBank/DDBJ whole genome shotgun (WGS) entry which is preliminary data.</text>
</comment>
<evidence type="ECO:0000259" key="1">
    <source>
        <dbReference type="Pfam" id="PF06568"/>
    </source>
</evidence>
<dbReference type="RefSeq" id="WP_209359857.1">
    <property type="nucleotide sequence ID" value="NZ_JAGISH010000002.1"/>
</dbReference>
<proteinExistence type="predicted"/>
<dbReference type="InterPro" id="IPR009506">
    <property type="entry name" value="YjiS-like"/>
</dbReference>
<reference evidence="2" key="1">
    <citation type="submission" date="2021-03" db="EMBL/GenBank/DDBJ databases">
        <title>Sagittula salina sp. nov. strain M10.9X isolated from the marine waste.</title>
        <authorList>
            <person name="Satari L."/>
            <person name="Molina-Menor E."/>
            <person name="Vidal-Verdu A."/>
            <person name="Pascual J."/>
            <person name="Pereto J."/>
            <person name="Porcar M."/>
        </authorList>
    </citation>
    <scope>NUCLEOTIDE SEQUENCE</scope>
    <source>
        <strain evidence="2">M10.9X</strain>
    </source>
</reference>
<protein>
    <submittedName>
        <fullName evidence="2">DUF1127 domain-containing protein</fullName>
    </submittedName>
</protein>
<accession>A0A940S2H5</accession>
<dbReference type="AlphaFoldDB" id="A0A940S2H5"/>
<gene>
    <name evidence="2" type="ORF">J5474_05850</name>
</gene>
<dbReference type="EMBL" id="JAGISH010000002">
    <property type="protein sequence ID" value="MBP0482014.1"/>
    <property type="molecule type" value="Genomic_DNA"/>
</dbReference>
<keyword evidence="3" id="KW-1185">Reference proteome</keyword>
<dbReference type="Pfam" id="PF06568">
    <property type="entry name" value="YjiS-like"/>
    <property type="match status" value="1"/>
</dbReference>
<sequence length="75" mass="8527">MAQAIARKDLSYLVSHAPLPPVSVAALRVAVLFAKWQTHRRTRRDLTDLDPHLLKDIGLTPDEARIEAARPFWQD</sequence>
<organism evidence="2 3">
    <name type="scientific">Sagittula salina</name>
    <dbReference type="NCBI Taxonomy" id="2820268"/>
    <lineage>
        <taxon>Bacteria</taxon>
        <taxon>Pseudomonadati</taxon>
        <taxon>Pseudomonadota</taxon>
        <taxon>Alphaproteobacteria</taxon>
        <taxon>Rhodobacterales</taxon>
        <taxon>Roseobacteraceae</taxon>
        <taxon>Sagittula</taxon>
    </lineage>
</organism>